<dbReference type="InterPro" id="IPR012933">
    <property type="entry name" value="HicA_mRNA_interferase"/>
</dbReference>
<dbReference type="OrthoDB" id="4425504at2"/>
<evidence type="ECO:0000256" key="1">
    <source>
        <dbReference type="ARBA" id="ARBA00006620"/>
    </source>
</evidence>
<evidence type="ECO:0000313" key="8">
    <source>
        <dbReference type="EMBL" id="TYT73386.1"/>
    </source>
</evidence>
<dbReference type="AlphaFoldDB" id="A0A5S5MCD5"/>
<dbReference type="Pfam" id="PF07927">
    <property type="entry name" value="HicA_toxin"/>
    <property type="match status" value="1"/>
</dbReference>
<evidence type="ECO:0000256" key="6">
    <source>
        <dbReference type="ARBA" id="ARBA00022884"/>
    </source>
</evidence>
<evidence type="ECO:0000256" key="2">
    <source>
        <dbReference type="ARBA" id="ARBA00022649"/>
    </source>
</evidence>
<evidence type="ECO:0000256" key="3">
    <source>
        <dbReference type="ARBA" id="ARBA00022722"/>
    </source>
</evidence>
<comment type="similarity">
    <text evidence="1">Belongs to the HicA mRNA interferase family.</text>
</comment>
<keyword evidence="9" id="KW-1185">Reference proteome</keyword>
<keyword evidence="4" id="KW-0255">Endonuclease</keyword>
<comment type="caution">
    <text evidence="8">The sequence shown here is derived from an EMBL/GenBank/DDBJ whole genome shotgun (WGS) entry which is preliminary data.</text>
</comment>
<proteinExistence type="inferred from homology"/>
<dbReference type="GO" id="GO:0003729">
    <property type="term" value="F:mRNA binding"/>
    <property type="evidence" value="ECO:0007669"/>
    <property type="project" value="InterPro"/>
</dbReference>
<evidence type="ECO:0000313" key="9">
    <source>
        <dbReference type="Proteomes" id="UP000321899"/>
    </source>
</evidence>
<protein>
    <submittedName>
        <fullName evidence="8">Type II toxin-antitoxin system HicA family toxin</fullName>
    </submittedName>
</protein>
<organism evidence="8 9">
    <name type="scientific">Desulfobotulus mexicanus</name>
    <dbReference type="NCBI Taxonomy" id="2586642"/>
    <lineage>
        <taxon>Bacteria</taxon>
        <taxon>Pseudomonadati</taxon>
        <taxon>Thermodesulfobacteriota</taxon>
        <taxon>Desulfobacteria</taxon>
        <taxon>Desulfobacterales</taxon>
        <taxon>Desulfobacteraceae</taxon>
        <taxon>Desulfobotulus</taxon>
    </lineage>
</organism>
<keyword evidence="5" id="KW-0378">Hydrolase</keyword>
<evidence type="ECO:0000256" key="7">
    <source>
        <dbReference type="ARBA" id="ARBA00023016"/>
    </source>
</evidence>
<dbReference type="Proteomes" id="UP000321899">
    <property type="component" value="Unassembled WGS sequence"/>
</dbReference>
<dbReference type="Gene3D" id="3.30.920.30">
    <property type="entry name" value="Hypothetical protein"/>
    <property type="match status" value="1"/>
</dbReference>
<dbReference type="RefSeq" id="WP_139450746.1">
    <property type="nucleotide sequence ID" value="NZ_VDMB01000032.1"/>
</dbReference>
<dbReference type="GO" id="GO:0016787">
    <property type="term" value="F:hydrolase activity"/>
    <property type="evidence" value="ECO:0007669"/>
    <property type="project" value="UniProtKB-KW"/>
</dbReference>
<keyword evidence="3" id="KW-0540">Nuclease</keyword>
<keyword evidence="6" id="KW-0694">RNA-binding</keyword>
<reference evidence="8 9" key="1">
    <citation type="submission" date="2019-06" db="EMBL/GenBank/DDBJ databases">
        <title>Desulfobotulus mexicanus sp. nov., a novel sulfate-reducing bacterium isolated from the sediment of an alkaline crater lake in Mexico.</title>
        <authorList>
            <person name="Hirschler-Rea A."/>
        </authorList>
    </citation>
    <scope>NUCLEOTIDE SEQUENCE [LARGE SCALE GENOMIC DNA]</scope>
    <source>
        <strain evidence="8 9">PAR22N</strain>
    </source>
</reference>
<dbReference type="EMBL" id="VDMB01000032">
    <property type="protein sequence ID" value="TYT73386.1"/>
    <property type="molecule type" value="Genomic_DNA"/>
</dbReference>
<sequence length="58" mass="6563">MKKSELVRLLKKAGFQQEQGGVHEIWTKEGFPRIPIPRNPRDIPKGTVQKILKAAGIK</sequence>
<evidence type="ECO:0000256" key="5">
    <source>
        <dbReference type="ARBA" id="ARBA00022801"/>
    </source>
</evidence>
<keyword evidence="7" id="KW-0346">Stress response</keyword>
<name>A0A5S5MCD5_9BACT</name>
<keyword evidence="2" id="KW-1277">Toxin-antitoxin system</keyword>
<gene>
    <name evidence="8" type="ORF">FIM25_15385</name>
</gene>
<dbReference type="InterPro" id="IPR038570">
    <property type="entry name" value="HicA_sf"/>
</dbReference>
<dbReference type="GO" id="GO:0004519">
    <property type="term" value="F:endonuclease activity"/>
    <property type="evidence" value="ECO:0007669"/>
    <property type="project" value="UniProtKB-KW"/>
</dbReference>
<accession>A0A5S5MCD5</accession>
<dbReference type="SUPFAM" id="SSF54786">
    <property type="entry name" value="YcfA/nrd intein domain"/>
    <property type="match status" value="1"/>
</dbReference>
<evidence type="ECO:0000256" key="4">
    <source>
        <dbReference type="ARBA" id="ARBA00022759"/>
    </source>
</evidence>